<comment type="caution">
    <text evidence="2">The sequence shown here is derived from an EMBL/GenBank/DDBJ whole genome shotgun (WGS) entry which is preliminary data.</text>
</comment>
<organism evidence="2 3">
    <name type="scientific">Thermoactinomyces daqus</name>
    <dbReference type="NCBI Taxonomy" id="1329516"/>
    <lineage>
        <taxon>Bacteria</taxon>
        <taxon>Bacillati</taxon>
        <taxon>Bacillota</taxon>
        <taxon>Bacilli</taxon>
        <taxon>Bacillales</taxon>
        <taxon>Thermoactinomycetaceae</taxon>
        <taxon>Thermoactinomyces</taxon>
    </lineage>
</organism>
<name>A0A7W2AK42_9BACL</name>
<dbReference type="OrthoDB" id="2989229at2"/>
<evidence type="ECO:0000313" key="2">
    <source>
        <dbReference type="EMBL" id="MBA4544543.1"/>
    </source>
</evidence>
<dbReference type="AlphaFoldDB" id="A0A7W2AK42"/>
<reference evidence="2 3" key="1">
    <citation type="submission" date="2020-07" db="EMBL/GenBank/DDBJ databases">
        <authorList>
            <person name="Feng H."/>
        </authorList>
    </citation>
    <scope>NUCLEOTIDE SEQUENCE [LARGE SCALE GENOMIC DNA]</scope>
    <source>
        <strain evidence="3">s-11</strain>
    </source>
</reference>
<dbReference type="Pfam" id="PF01966">
    <property type="entry name" value="HD"/>
    <property type="match status" value="1"/>
</dbReference>
<proteinExistence type="predicted"/>
<dbReference type="Proteomes" id="UP000530514">
    <property type="component" value="Unassembled WGS sequence"/>
</dbReference>
<protein>
    <recommendedName>
        <fullName evidence="1">HD domain-containing protein</fullName>
    </recommendedName>
</protein>
<dbReference type="SUPFAM" id="SSF109604">
    <property type="entry name" value="HD-domain/PDEase-like"/>
    <property type="match status" value="1"/>
</dbReference>
<accession>A0A7W2AK42</accession>
<dbReference type="EMBL" id="JACEIP010000045">
    <property type="protein sequence ID" value="MBA4544543.1"/>
    <property type="molecule type" value="Genomic_DNA"/>
</dbReference>
<sequence>MENLLPDLNVPDEWKPDLLKACYLHDIGYSPKLNQYDFHPLDGAIFVREKGFSKSVVAAVLFHSCAYETAKETRPDLLPIYEEKNTDLDEQDRTFIDLVTYCDLHTSPTGQRITFEKRVQDVIERYGKHHTVSRMMLANQKNYKETIFRVNQWLK</sequence>
<gene>
    <name evidence="2" type="ORF">H1164_17070</name>
</gene>
<feature type="domain" description="HD" evidence="1">
    <location>
        <begin position="18"/>
        <end position="76"/>
    </location>
</feature>
<keyword evidence="3" id="KW-1185">Reference proteome</keyword>
<dbReference type="InterPro" id="IPR006674">
    <property type="entry name" value="HD_domain"/>
</dbReference>
<evidence type="ECO:0000313" key="3">
    <source>
        <dbReference type="Proteomes" id="UP000530514"/>
    </source>
</evidence>
<evidence type="ECO:0000259" key="1">
    <source>
        <dbReference type="Pfam" id="PF01966"/>
    </source>
</evidence>